<keyword evidence="2" id="KW-1185">Reference proteome</keyword>
<dbReference type="OrthoDB" id="410247at2759"/>
<evidence type="ECO:0000313" key="1">
    <source>
        <dbReference type="EMBL" id="GMI46226.1"/>
    </source>
</evidence>
<comment type="caution">
    <text evidence="1">The sequence shown here is derived from an EMBL/GenBank/DDBJ whole genome shotgun (WGS) entry which is preliminary data.</text>
</comment>
<dbReference type="AlphaFoldDB" id="A0A9W7LDX3"/>
<dbReference type="EMBL" id="BRYA01000288">
    <property type="protein sequence ID" value="GMI46226.1"/>
    <property type="molecule type" value="Genomic_DNA"/>
</dbReference>
<organism evidence="1 2">
    <name type="scientific">Triparma columacea</name>
    <dbReference type="NCBI Taxonomy" id="722753"/>
    <lineage>
        <taxon>Eukaryota</taxon>
        <taxon>Sar</taxon>
        <taxon>Stramenopiles</taxon>
        <taxon>Ochrophyta</taxon>
        <taxon>Bolidophyceae</taxon>
        <taxon>Parmales</taxon>
        <taxon>Triparmaceae</taxon>
        <taxon>Triparma</taxon>
    </lineage>
</organism>
<evidence type="ECO:0000313" key="2">
    <source>
        <dbReference type="Proteomes" id="UP001165065"/>
    </source>
</evidence>
<accession>A0A9W7LDX3</accession>
<proteinExistence type="predicted"/>
<sequence length="308" mass="34798">MAALSYVGSKADYIYDQSLTLDTADHEDHTFCGIMFNITCKEGAPITTLYVTSIAVRGRLGDVSVYATNDANTPYERVSTKAEKWSCHFTGRLAPSWRTYTTVQLDPPVEMCRGETRGFYVHSTTPGDSSIVYDNFSSYRNRNMSDEHIDVKKGMAHLGIVPFSNVSQYGWGTWRNNREFVGRINYGTRQILWRKEVHVEFPEVWRTGAATFYMMNALSFKGLPADVVEYILNMCGWSWFKESKKGLLGGGNSVVKGLYGRAKSFVQKPSAPKLTESDVSSSDFNEFDFTVENDSRNMHRNSISCILM</sequence>
<dbReference type="Proteomes" id="UP001165065">
    <property type="component" value="Unassembled WGS sequence"/>
</dbReference>
<reference evidence="2" key="1">
    <citation type="journal article" date="2023" name="Commun. Biol.">
        <title>Genome analysis of Parmales, the sister group of diatoms, reveals the evolutionary specialization of diatoms from phago-mixotrophs to photoautotrophs.</title>
        <authorList>
            <person name="Ban H."/>
            <person name="Sato S."/>
            <person name="Yoshikawa S."/>
            <person name="Yamada K."/>
            <person name="Nakamura Y."/>
            <person name="Ichinomiya M."/>
            <person name="Sato N."/>
            <person name="Blanc-Mathieu R."/>
            <person name="Endo H."/>
            <person name="Kuwata A."/>
            <person name="Ogata H."/>
        </authorList>
    </citation>
    <scope>NUCLEOTIDE SEQUENCE [LARGE SCALE GENOMIC DNA]</scope>
</reference>
<protein>
    <submittedName>
        <fullName evidence="1">Uncharacterized protein</fullName>
    </submittedName>
</protein>
<gene>
    <name evidence="1" type="ORF">TrCOL_g4677</name>
</gene>
<name>A0A9W7LDX3_9STRA</name>